<proteinExistence type="predicted"/>
<keyword evidence="2" id="KW-0732">Signal</keyword>
<protein>
    <recommendedName>
        <fullName evidence="5">Secreted protein</fullName>
    </recommendedName>
</protein>
<gene>
    <name evidence="3" type="ORF">pipiens_000937</name>
</gene>
<evidence type="ECO:0000313" key="4">
    <source>
        <dbReference type="Proteomes" id="UP001562425"/>
    </source>
</evidence>
<dbReference type="AlphaFoldDB" id="A0ABD1DTB7"/>
<feature type="chain" id="PRO_5044756146" description="Secreted protein" evidence="2">
    <location>
        <begin position="25"/>
        <end position="87"/>
    </location>
</feature>
<dbReference type="EMBL" id="JBEHCU010002402">
    <property type="protein sequence ID" value="KAL1402863.1"/>
    <property type="molecule type" value="Genomic_DNA"/>
</dbReference>
<reference evidence="3 4" key="1">
    <citation type="submission" date="2024-05" db="EMBL/GenBank/DDBJ databases">
        <title>Culex pipiens pipiens assembly and annotation.</title>
        <authorList>
            <person name="Alout H."/>
            <person name="Durand T."/>
        </authorList>
    </citation>
    <scope>NUCLEOTIDE SEQUENCE [LARGE SCALE GENOMIC DNA]</scope>
    <source>
        <strain evidence="3">HA-2024</strain>
        <tissue evidence="3">Whole body</tissue>
    </source>
</reference>
<evidence type="ECO:0000256" key="2">
    <source>
        <dbReference type="SAM" id="SignalP"/>
    </source>
</evidence>
<name>A0ABD1DTB7_CULPP</name>
<accession>A0ABD1DTB7</accession>
<evidence type="ECO:0000256" key="1">
    <source>
        <dbReference type="SAM" id="MobiDB-lite"/>
    </source>
</evidence>
<evidence type="ECO:0000313" key="3">
    <source>
        <dbReference type="EMBL" id="KAL1402863.1"/>
    </source>
</evidence>
<keyword evidence="4" id="KW-1185">Reference proteome</keyword>
<comment type="caution">
    <text evidence="3">The sequence shown here is derived from an EMBL/GenBank/DDBJ whole genome shotgun (WGS) entry which is preliminary data.</text>
</comment>
<evidence type="ECO:0008006" key="5">
    <source>
        <dbReference type="Google" id="ProtNLM"/>
    </source>
</evidence>
<dbReference type="Proteomes" id="UP001562425">
    <property type="component" value="Unassembled WGS sequence"/>
</dbReference>
<feature type="non-terminal residue" evidence="3">
    <location>
        <position position="87"/>
    </location>
</feature>
<organism evidence="3 4">
    <name type="scientific">Culex pipiens pipiens</name>
    <name type="common">Northern house mosquito</name>
    <dbReference type="NCBI Taxonomy" id="38569"/>
    <lineage>
        <taxon>Eukaryota</taxon>
        <taxon>Metazoa</taxon>
        <taxon>Ecdysozoa</taxon>
        <taxon>Arthropoda</taxon>
        <taxon>Hexapoda</taxon>
        <taxon>Insecta</taxon>
        <taxon>Pterygota</taxon>
        <taxon>Neoptera</taxon>
        <taxon>Endopterygota</taxon>
        <taxon>Diptera</taxon>
        <taxon>Nematocera</taxon>
        <taxon>Culicoidea</taxon>
        <taxon>Culicidae</taxon>
        <taxon>Culicinae</taxon>
        <taxon>Culicini</taxon>
        <taxon>Culex</taxon>
        <taxon>Culex</taxon>
    </lineage>
</organism>
<feature type="compositionally biased region" description="Basic residues" evidence="1">
    <location>
        <begin position="72"/>
        <end position="87"/>
    </location>
</feature>
<feature type="region of interest" description="Disordered" evidence="1">
    <location>
        <begin position="46"/>
        <end position="87"/>
    </location>
</feature>
<sequence length="87" mass="9337">MDRVGCVLVVALVLVVVSAVVVFADQPPAASHDVLQQFPVPSDAARRPVPLAAEPGDQISQEDNMEGAESRHYHHKGGRKGGKKWGR</sequence>
<feature type="signal peptide" evidence="2">
    <location>
        <begin position="1"/>
        <end position="24"/>
    </location>
</feature>